<evidence type="ECO:0008006" key="3">
    <source>
        <dbReference type="Google" id="ProtNLM"/>
    </source>
</evidence>
<dbReference type="AlphaFoldDB" id="A0A7S1ND15"/>
<accession>A0A7S1ND15</accession>
<dbReference type="EMBL" id="HBGA01058647">
    <property type="protein sequence ID" value="CAD9010549.1"/>
    <property type="molecule type" value="Transcribed_RNA"/>
</dbReference>
<sequence length="100" mass="11406">MGDFVFKNLRIHGSLIFTLLVSNIRCTTAFQGPSTKFVDCCKLHTARRAVFDSKTRCTDQVVFLNFHSLAVVGLGTPCHLWQCVGWWYWPSIHICFSPLL</sequence>
<evidence type="ECO:0000256" key="1">
    <source>
        <dbReference type="SAM" id="SignalP"/>
    </source>
</evidence>
<proteinExistence type="predicted"/>
<feature type="signal peptide" evidence="1">
    <location>
        <begin position="1"/>
        <end position="29"/>
    </location>
</feature>
<evidence type="ECO:0000313" key="2">
    <source>
        <dbReference type="EMBL" id="CAD9010549.1"/>
    </source>
</evidence>
<gene>
    <name evidence="2" type="ORF">EGYM00392_LOCUS21646</name>
</gene>
<keyword evidence="1" id="KW-0732">Signal</keyword>
<name>A0A7S1ND15_9EUGL</name>
<reference evidence="2" key="1">
    <citation type="submission" date="2021-01" db="EMBL/GenBank/DDBJ databases">
        <authorList>
            <person name="Corre E."/>
            <person name="Pelletier E."/>
            <person name="Niang G."/>
            <person name="Scheremetjew M."/>
            <person name="Finn R."/>
            <person name="Kale V."/>
            <person name="Holt S."/>
            <person name="Cochrane G."/>
            <person name="Meng A."/>
            <person name="Brown T."/>
            <person name="Cohen L."/>
        </authorList>
    </citation>
    <scope>NUCLEOTIDE SEQUENCE</scope>
    <source>
        <strain evidence="2">NIES-381</strain>
    </source>
</reference>
<organism evidence="2">
    <name type="scientific">Eutreptiella gymnastica</name>
    <dbReference type="NCBI Taxonomy" id="73025"/>
    <lineage>
        <taxon>Eukaryota</taxon>
        <taxon>Discoba</taxon>
        <taxon>Euglenozoa</taxon>
        <taxon>Euglenida</taxon>
        <taxon>Spirocuta</taxon>
        <taxon>Euglenophyceae</taxon>
        <taxon>Eutreptiales</taxon>
        <taxon>Eutreptiaceae</taxon>
        <taxon>Eutreptiella</taxon>
    </lineage>
</organism>
<feature type="chain" id="PRO_5031276305" description="Secreted protein" evidence="1">
    <location>
        <begin position="30"/>
        <end position="100"/>
    </location>
</feature>
<protein>
    <recommendedName>
        <fullName evidence="3">Secreted protein</fullName>
    </recommendedName>
</protein>